<sequence>MIADAKQRSALEALNGVLVLARSMASEGKSDDLAVVLDTAEYLPLLMLEPVDRTEEFRGQLVDLAQRFPRFEWALTRFDALEE</sequence>
<reference evidence="1 2" key="1">
    <citation type="journal article" date="2013" name="Genome Announc.">
        <title>Complete genome sequence of Myxococcus stipitatus strain DSM 14675, a fruiting myxobacterium.</title>
        <authorList>
            <person name="Huntley S."/>
            <person name="Kneip S."/>
            <person name="Treuner-Lange A."/>
            <person name="Sogaard-Andersen L."/>
        </authorList>
    </citation>
    <scope>NUCLEOTIDE SEQUENCE [LARGE SCALE GENOMIC DNA]</scope>
    <source>
        <strain evidence="2">DSM 14675 / JCM 12634 / Mx s8</strain>
    </source>
</reference>
<keyword evidence="2" id="KW-1185">Reference proteome</keyword>
<dbReference type="PATRIC" id="fig|1278073.3.peg.7122"/>
<dbReference type="HOGENOM" id="CLU_2539038_0_0_7"/>
<organism evidence="1 2">
    <name type="scientific">Myxococcus stipitatus (strain DSM 14675 / JCM 12634 / Mx s8)</name>
    <dbReference type="NCBI Taxonomy" id="1278073"/>
    <lineage>
        <taxon>Bacteria</taxon>
        <taxon>Pseudomonadati</taxon>
        <taxon>Myxococcota</taxon>
        <taxon>Myxococcia</taxon>
        <taxon>Myxococcales</taxon>
        <taxon>Cystobacterineae</taxon>
        <taxon>Myxococcaceae</taxon>
        <taxon>Myxococcus</taxon>
    </lineage>
</organism>
<protein>
    <submittedName>
        <fullName evidence="1">Uncharacterized protein</fullName>
    </submittedName>
</protein>
<dbReference type="RefSeq" id="WP_015352539.1">
    <property type="nucleotide sequence ID" value="NC_020126.1"/>
</dbReference>
<dbReference type="AlphaFoldDB" id="L7UK50"/>
<dbReference type="STRING" id="1278073.MYSTI_07013"/>
<gene>
    <name evidence="1" type="ordered locus">MYSTI_07013</name>
</gene>
<evidence type="ECO:0000313" key="1">
    <source>
        <dbReference type="EMBL" id="AGC48285.1"/>
    </source>
</evidence>
<name>L7UK50_MYXSD</name>
<dbReference type="KEGG" id="msd:MYSTI_07013"/>
<dbReference type="EMBL" id="CP004025">
    <property type="protein sequence ID" value="AGC48285.1"/>
    <property type="molecule type" value="Genomic_DNA"/>
</dbReference>
<accession>L7UK50</accession>
<proteinExistence type="predicted"/>
<evidence type="ECO:0000313" key="2">
    <source>
        <dbReference type="Proteomes" id="UP000011131"/>
    </source>
</evidence>
<dbReference type="Proteomes" id="UP000011131">
    <property type="component" value="Chromosome"/>
</dbReference>
<dbReference type="OrthoDB" id="5523304at2"/>